<proteinExistence type="predicted"/>
<reference evidence="1" key="1">
    <citation type="submission" date="2024-03" db="EMBL/GenBank/DDBJ databases">
        <authorList>
            <consortium name="ELIXIR-Norway"/>
            <consortium name="Elixir Norway"/>
        </authorList>
    </citation>
    <scope>NUCLEOTIDE SEQUENCE</scope>
</reference>
<keyword evidence="2" id="KW-1185">Reference proteome</keyword>
<organism evidence="1 2">
    <name type="scientific">Sphagnum jensenii</name>
    <dbReference type="NCBI Taxonomy" id="128206"/>
    <lineage>
        <taxon>Eukaryota</taxon>
        <taxon>Viridiplantae</taxon>
        <taxon>Streptophyta</taxon>
        <taxon>Embryophyta</taxon>
        <taxon>Bryophyta</taxon>
        <taxon>Sphagnophytina</taxon>
        <taxon>Sphagnopsida</taxon>
        <taxon>Sphagnales</taxon>
        <taxon>Sphagnaceae</taxon>
        <taxon>Sphagnum</taxon>
    </lineage>
</organism>
<sequence length="79" mass="8566">MAAEAHHLSLITDFYAGLAILPIGRILVKISSADVLPAFGNRMPVFARVDVDCDGTFVDFYHAIATSSNEVGNKLEPFQ</sequence>
<name>A0ABP1BYN9_9BRYO</name>
<evidence type="ECO:0000313" key="2">
    <source>
        <dbReference type="Proteomes" id="UP001497522"/>
    </source>
</evidence>
<gene>
    <name evidence="1" type="ORF">CSSPJE1EN2_LOCUS22942</name>
</gene>
<accession>A0ABP1BYN9</accession>
<dbReference type="Proteomes" id="UP001497522">
    <property type="component" value="Chromosome 8"/>
</dbReference>
<protein>
    <submittedName>
        <fullName evidence="1">Uncharacterized protein</fullName>
    </submittedName>
</protein>
<evidence type="ECO:0000313" key="1">
    <source>
        <dbReference type="EMBL" id="CAK9881586.1"/>
    </source>
</evidence>
<dbReference type="EMBL" id="OZ023709">
    <property type="protein sequence ID" value="CAK9881586.1"/>
    <property type="molecule type" value="Genomic_DNA"/>
</dbReference>